<gene>
    <name evidence="6" type="ORF">SAMN05660297_00706</name>
</gene>
<dbReference type="InterPro" id="IPR000653">
    <property type="entry name" value="DegT/StrS_aminotransferase"/>
</dbReference>
<name>A0A1H9ZSR8_9FIRM</name>
<dbReference type="SUPFAM" id="SSF53383">
    <property type="entry name" value="PLP-dependent transferases"/>
    <property type="match status" value="1"/>
</dbReference>
<evidence type="ECO:0000256" key="5">
    <source>
        <dbReference type="RuleBase" id="RU004508"/>
    </source>
</evidence>
<proteinExistence type="inferred from homology"/>
<reference evidence="6 7" key="1">
    <citation type="submission" date="2016-10" db="EMBL/GenBank/DDBJ databases">
        <authorList>
            <person name="de Groot N.N."/>
        </authorList>
    </citation>
    <scope>NUCLEOTIDE SEQUENCE [LARGE SCALE GENOMIC DNA]</scope>
    <source>
        <strain evidence="6 7">DSM 18979</strain>
    </source>
</reference>
<organism evidence="6 7">
    <name type="scientific">Natronincola peptidivorans</name>
    <dbReference type="NCBI Taxonomy" id="426128"/>
    <lineage>
        <taxon>Bacteria</taxon>
        <taxon>Bacillati</taxon>
        <taxon>Bacillota</taxon>
        <taxon>Clostridia</taxon>
        <taxon>Peptostreptococcales</taxon>
        <taxon>Natronincolaceae</taxon>
        <taxon>Natronincola</taxon>
    </lineage>
</organism>
<keyword evidence="6" id="KW-0032">Aminotransferase</keyword>
<keyword evidence="1 4" id="KW-0663">Pyridoxal phosphate</keyword>
<evidence type="ECO:0000256" key="1">
    <source>
        <dbReference type="ARBA" id="ARBA00022898"/>
    </source>
</evidence>
<dbReference type="RefSeq" id="WP_090439405.1">
    <property type="nucleotide sequence ID" value="NZ_FOHU01000002.1"/>
</dbReference>
<evidence type="ECO:0000256" key="4">
    <source>
        <dbReference type="PIRSR" id="PIRSR000390-2"/>
    </source>
</evidence>
<evidence type="ECO:0000313" key="7">
    <source>
        <dbReference type="Proteomes" id="UP000199568"/>
    </source>
</evidence>
<evidence type="ECO:0000313" key="6">
    <source>
        <dbReference type="EMBL" id="SES84753.1"/>
    </source>
</evidence>
<feature type="modified residue" description="N6-(pyridoxal phosphate)lysine" evidence="4">
    <location>
        <position position="187"/>
    </location>
</feature>
<dbReference type="InterPro" id="IPR015424">
    <property type="entry name" value="PyrdxlP-dep_Trfase"/>
</dbReference>
<dbReference type="FunFam" id="3.40.640.10:FF:000089">
    <property type="entry name" value="Aminotransferase, DegT/DnrJ/EryC1/StrS family"/>
    <property type="match status" value="1"/>
</dbReference>
<dbReference type="Gene3D" id="3.40.640.10">
    <property type="entry name" value="Type I PLP-dependent aspartate aminotransferase-like (Major domain)"/>
    <property type="match status" value="1"/>
</dbReference>
<feature type="active site" description="Proton acceptor" evidence="3">
    <location>
        <position position="187"/>
    </location>
</feature>
<dbReference type="CDD" id="cd00616">
    <property type="entry name" value="AHBA_syn"/>
    <property type="match status" value="1"/>
</dbReference>
<dbReference type="GO" id="GO:0000271">
    <property type="term" value="P:polysaccharide biosynthetic process"/>
    <property type="evidence" value="ECO:0007669"/>
    <property type="project" value="TreeGrafter"/>
</dbReference>
<accession>A0A1H9ZSR8</accession>
<dbReference type="GO" id="GO:0008483">
    <property type="term" value="F:transaminase activity"/>
    <property type="evidence" value="ECO:0007669"/>
    <property type="project" value="UniProtKB-KW"/>
</dbReference>
<dbReference type="Gene3D" id="3.90.1150.10">
    <property type="entry name" value="Aspartate Aminotransferase, domain 1"/>
    <property type="match status" value="1"/>
</dbReference>
<dbReference type="AlphaFoldDB" id="A0A1H9ZSR8"/>
<sequence>MKEVKFLDMESMHQSIKKEIFSALNKAYDSNWFIMGKELANFEKSFAQYCQVKHCIGVGNGLDALHLILRGYGIGEGDEVIIPANTFIATALAVSYAGAVPVLVEPDENAYNINPSLIENAITKKTKAIIAVHLYGQPADMDAINNIAKTYKLKVIEDAAQAHGALYKGRQTGTLGDAAGFSFYPGKNLGALGDGGAITTNDDDLAEKLNLLRNYGSSKKYHHQLKGFNSRLDEVQAVFLNIKLSYMDQWTRERRSIAEEYMKKLKDTKIITPYVPEWIDSAWHLFVIRCKKRDQLKKYLANQGIGTMIHYPIPIHLQEAYRELRDGDFPLTEILSNEVLSLPIWVGMKEEDVDYICQHILTFA</sequence>
<keyword evidence="6" id="KW-0808">Transferase</keyword>
<dbReference type="STRING" id="426128.SAMN05660297_00706"/>
<keyword evidence="7" id="KW-1185">Reference proteome</keyword>
<evidence type="ECO:0000256" key="2">
    <source>
        <dbReference type="ARBA" id="ARBA00037999"/>
    </source>
</evidence>
<dbReference type="PANTHER" id="PTHR30244">
    <property type="entry name" value="TRANSAMINASE"/>
    <property type="match status" value="1"/>
</dbReference>
<dbReference type="PIRSF" id="PIRSF000390">
    <property type="entry name" value="PLP_StrS"/>
    <property type="match status" value="1"/>
</dbReference>
<comment type="similarity">
    <text evidence="2 5">Belongs to the DegT/DnrJ/EryC1 family.</text>
</comment>
<dbReference type="EMBL" id="FOHU01000002">
    <property type="protein sequence ID" value="SES84753.1"/>
    <property type="molecule type" value="Genomic_DNA"/>
</dbReference>
<dbReference type="Pfam" id="PF01041">
    <property type="entry name" value="DegT_DnrJ_EryC1"/>
    <property type="match status" value="1"/>
</dbReference>
<protein>
    <submittedName>
        <fullName evidence="6">DegT/DnrJ/EryC1/StrS aminotransferase family protein</fullName>
    </submittedName>
</protein>
<dbReference type="InterPro" id="IPR015422">
    <property type="entry name" value="PyrdxlP-dep_Trfase_small"/>
</dbReference>
<dbReference type="OrthoDB" id="9810913at2"/>
<dbReference type="Proteomes" id="UP000199568">
    <property type="component" value="Unassembled WGS sequence"/>
</dbReference>
<dbReference type="InterPro" id="IPR015421">
    <property type="entry name" value="PyrdxlP-dep_Trfase_major"/>
</dbReference>
<dbReference type="GO" id="GO:0030170">
    <property type="term" value="F:pyridoxal phosphate binding"/>
    <property type="evidence" value="ECO:0007669"/>
    <property type="project" value="UniProtKB-ARBA"/>
</dbReference>
<dbReference type="PANTHER" id="PTHR30244:SF36">
    <property type="entry name" value="3-OXO-GLUCOSE-6-PHOSPHATE:GLUTAMATE AMINOTRANSFERASE"/>
    <property type="match status" value="1"/>
</dbReference>
<evidence type="ECO:0000256" key="3">
    <source>
        <dbReference type="PIRSR" id="PIRSR000390-1"/>
    </source>
</evidence>